<keyword evidence="3" id="KW-1185">Reference proteome</keyword>
<reference evidence="3" key="2">
    <citation type="submission" date="2015-01" db="EMBL/GenBank/DDBJ databases">
        <title>Evolutionary Origins and Diversification of the Mycorrhizal Mutualists.</title>
        <authorList>
            <consortium name="DOE Joint Genome Institute"/>
            <consortium name="Mycorrhizal Genomics Consortium"/>
            <person name="Kohler A."/>
            <person name="Kuo A."/>
            <person name="Nagy L.G."/>
            <person name="Floudas D."/>
            <person name="Copeland A."/>
            <person name="Barry K.W."/>
            <person name="Cichocki N."/>
            <person name="Veneault-Fourrey C."/>
            <person name="LaButti K."/>
            <person name="Lindquist E.A."/>
            <person name="Lipzen A."/>
            <person name="Lundell T."/>
            <person name="Morin E."/>
            <person name="Murat C."/>
            <person name="Riley R."/>
            <person name="Ohm R."/>
            <person name="Sun H."/>
            <person name="Tunlid A."/>
            <person name="Henrissat B."/>
            <person name="Grigoriev I.V."/>
            <person name="Hibbett D.S."/>
            <person name="Martin F."/>
        </authorList>
    </citation>
    <scope>NUCLEOTIDE SEQUENCE [LARGE SCALE GENOMIC DNA]</scope>
    <source>
        <strain evidence="3">F 1598</strain>
    </source>
</reference>
<proteinExistence type="predicted"/>
<protein>
    <recommendedName>
        <fullName evidence="4">SMP-30/Gluconolactonase/LRE-like region domain-containing protein</fullName>
    </recommendedName>
</protein>
<dbReference type="InParanoid" id="A0A0C3B2X0"/>
<keyword evidence="1" id="KW-0732">Signal</keyword>
<dbReference type="EMBL" id="KN833003">
    <property type="protein sequence ID" value="KIM80558.1"/>
    <property type="molecule type" value="Genomic_DNA"/>
</dbReference>
<dbReference type="HOGENOM" id="CLU_062358_0_0_1"/>
<dbReference type="OrthoDB" id="71437at2759"/>
<name>A0A0C3B2X0_PILCF</name>
<dbReference type="InterPro" id="IPR046312">
    <property type="entry name" value="DUF6454"/>
</dbReference>
<evidence type="ECO:0000313" key="3">
    <source>
        <dbReference type="Proteomes" id="UP000054166"/>
    </source>
</evidence>
<reference evidence="2 3" key="1">
    <citation type="submission" date="2014-04" db="EMBL/GenBank/DDBJ databases">
        <authorList>
            <consortium name="DOE Joint Genome Institute"/>
            <person name="Kuo A."/>
            <person name="Tarkka M."/>
            <person name="Buscot F."/>
            <person name="Kohler A."/>
            <person name="Nagy L.G."/>
            <person name="Floudas D."/>
            <person name="Copeland A."/>
            <person name="Barry K.W."/>
            <person name="Cichocki N."/>
            <person name="Veneault-Fourrey C."/>
            <person name="LaButti K."/>
            <person name="Lindquist E.A."/>
            <person name="Lipzen A."/>
            <person name="Lundell T."/>
            <person name="Morin E."/>
            <person name="Murat C."/>
            <person name="Sun H."/>
            <person name="Tunlid A."/>
            <person name="Henrissat B."/>
            <person name="Grigoriev I.V."/>
            <person name="Hibbett D.S."/>
            <person name="Martin F."/>
            <person name="Nordberg H.P."/>
            <person name="Cantor M.N."/>
            <person name="Hua S.X."/>
        </authorList>
    </citation>
    <scope>NUCLEOTIDE SEQUENCE [LARGE SCALE GENOMIC DNA]</scope>
    <source>
        <strain evidence="2 3">F 1598</strain>
    </source>
</reference>
<dbReference type="Pfam" id="PF20055">
    <property type="entry name" value="DUF6454"/>
    <property type="match status" value="1"/>
</dbReference>
<evidence type="ECO:0000313" key="2">
    <source>
        <dbReference type="EMBL" id="KIM80558.1"/>
    </source>
</evidence>
<gene>
    <name evidence="2" type="ORF">PILCRDRAFT_822287</name>
</gene>
<dbReference type="AlphaFoldDB" id="A0A0C3B2X0"/>
<evidence type="ECO:0000256" key="1">
    <source>
        <dbReference type="SAM" id="SignalP"/>
    </source>
</evidence>
<dbReference type="Proteomes" id="UP000054166">
    <property type="component" value="Unassembled WGS sequence"/>
</dbReference>
<evidence type="ECO:0008006" key="4">
    <source>
        <dbReference type="Google" id="ProtNLM"/>
    </source>
</evidence>
<accession>A0A0C3B2X0</accession>
<feature type="chain" id="PRO_5002175548" description="SMP-30/Gluconolactonase/LRE-like region domain-containing protein" evidence="1">
    <location>
        <begin position="17"/>
        <end position="350"/>
    </location>
</feature>
<feature type="signal peptide" evidence="1">
    <location>
        <begin position="1"/>
        <end position="16"/>
    </location>
</feature>
<organism evidence="2 3">
    <name type="scientific">Piloderma croceum (strain F 1598)</name>
    <dbReference type="NCBI Taxonomy" id="765440"/>
    <lineage>
        <taxon>Eukaryota</taxon>
        <taxon>Fungi</taxon>
        <taxon>Dikarya</taxon>
        <taxon>Basidiomycota</taxon>
        <taxon>Agaricomycotina</taxon>
        <taxon>Agaricomycetes</taxon>
        <taxon>Agaricomycetidae</taxon>
        <taxon>Atheliales</taxon>
        <taxon>Atheliaceae</taxon>
        <taxon>Piloderma</taxon>
    </lineage>
</organism>
<sequence>MKLFVVLVGLVASSYAKKSCSVPAIPRNVTIFQHDEPIVPGGRLPPPNPASKSDQIVDLVQKLGRTTNWTIVDRIELEGPCGEPEGIVKMGDDRFFVSSGMYTQATMSFGNGTIINGTDRTPGAGQAHMLVFDGKGKRLADAALSSSGDMLYHTGGFDYDGKSIWATIAQYRPNSTAHVVRVDPQTLDADFMFSVDDHEGGIVMDTKTDQVLLLNWGSRNASKWQLDKHCDSSATHIGTSRNPSFYVDYQDCKFLGHPRAYDYRPVMICSGVTALTSTFSIGGIAIVSMDTMTPLDEVPISVVSDAGAAINQNPMDVDVVDGKLRLYLAPDVGNTTVYVLEAQTRSPYEF</sequence>